<evidence type="ECO:0000313" key="2">
    <source>
        <dbReference type="EMBL" id="KGN64495.1"/>
    </source>
</evidence>
<evidence type="ECO:0000313" key="3">
    <source>
        <dbReference type="Proteomes" id="UP000029981"/>
    </source>
</evidence>
<keyword evidence="3" id="KW-1185">Reference proteome</keyword>
<proteinExistence type="predicted"/>
<evidence type="ECO:0000256" key="1">
    <source>
        <dbReference type="SAM" id="MobiDB-lite"/>
    </source>
</evidence>
<reference evidence="2 3" key="2">
    <citation type="journal article" date="2009" name="PLoS ONE">
        <title>An integrated genetic and cytogenetic map of the cucumber genome.</title>
        <authorList>
            <person name="Ren Y."/>
            <person name="Zhang Z."/>
            <person name="Liu J."/>
            <person name="Staub J.E."/>
            <person name="Han Y."/>
            <person name="Cheng Z."/>
            <person name="Li X."/>
            <person name="Lu J."/>
            <person name="Miao H."/>
            <person name="Kang H."/>
            <person name="Xie B."/>
            <person name="Gu X."/>
            <person name="Wang X."/>
            <person name="Du Y."/>
            <person name="Jin W."/>
            <person name="Huang S."/>
        </authorList>
    </citation>
    <scope>NUCLEOTIDE SEQUENCE [LARGE SCALE GENOMIC DNA]</scope>
    <source>
        <strain evidence="3">cv. 9930</strain>
    </source>
</reference>
<dbReference type="EMBL" id="CM002922">
    <property type="protein sequence ID" value="KGN64495.1"/>
    <property type="molecule type" value="Genomic_DNA"/>
</dbReference>
<reference evidence="2 3" key="1">
    <citation type="journal article" date="2009" name="Nat. Genet.">
        <title>The genome of the cucumber, Cucumis sativus L.</title>
        <authorList>
            <person name="Huang S."/>
            <person name="Li R."/>
            <person name="Zhang Z."/>
            <person name="Li L."/>
            <person name="Gu X."/>
            <person name="Fan W."/>
            <person name="Lucas W.J."/>
            <person name="Wang X."/>
            <person name="Xie B."/>
            <person name="Ni P."/>
            <person name="Ren Y."/>
            <person name="Zhu H."/>
            <person name="Li J."/>
            <person name="Lin K."/>
            <person name="Jin W."/>
            <person name="Fei Z."/>
            <person name="Li G."/>
            <person name="Staub J."/>
            <person name="Kilian A."/>
            <person name="van der Vossen E.A."/>
            <person name="Wu Y."/>
            <person name="Guo J."/>
            <person name="He J."/>
            <person name="Jia Z."/>
            <person name="Ren Y."/>
            <person name="Tian G."/>
            <person name="Lu Y."/>
            <person name="Ruan J."/>
            <person name="Qian W."/>
            <person name="Wang M."/>
            <person name="Huang Q."/>
            <person name="Li B."/>
            <person name="Xuan Z."/>
            <person name="Cao J."/>
            <person name="Asan"/>
            <person name="Wu Z."/>
            <person name="Zhang J."/>
            <person name="Cai Q."/>
            <person name="Bai Y."/>
            <person name="Zhao B."/>
            <person name="Han Y."/>
            <person name="Li Y."/>
            <person name="Li X."/>
            <person name="Wang S."/>
            <person name="Shi Q."/>
            <person name="Liu S."/>
            <person name="Cho W.K."/>
            <person name="Kim J.Y."/>
            <person name="Xu Y."/>
            <person name="Heller-Uszynska K."/>
            <person name="Miao H."/>
            <person name="Cheng Z."/>
            <person name="Zhang S."/>
            <person name="Wu J."/>
            <person name="Yang Y."/>
            <person name="Kang H."/>
            <person name="Li M."/>
            <person name="Liang H."/>
            <person name="Ren X."/>
            <person name="Shi Z."/>
            <person name="Wen M."/>
            <person name="Jian M."/>
            <person name="Yang H."/>
            <person name="Zhang G."/>
            <person name="Yang Z."/>
            <person name="Chen R."/>
            <person name="Liu S."/>
            <person name="Li J."/>
            <person name="Ma L."/>
            <person name="Liu H."/>
            <person name="Zhou Y."/>
            <person name="Zhao J."/>
            <person name="Fang X."/>
            <person name="Li G."/>
            <person name="Fang L."/>
            <person name="Li Y."/>
            <person name="Liu D."/>
            <person name="Zheng H."/>
            <person name="Zhang Y."/>
            <person name="Qin N."/>
            <person name="Li Z."/>
            <person name="Yang G."/>
            <person name="Yang S."/>
            <person name="Bolund L."/>
            <person name="Kristiansen K."/>
            <person name="Zheng H."/>
            <person name="Li S."/>
            <person name="Zhang X."/>
            <person name="Yang H."/>
            <person name="Wang J."/>
            <person name="Sun R."/>
            <person name="Zhang B."/>
            <person name="Jiang S."/>
            <person name="Wang J."/>
            <person name="Du Y."/>
            <person name="Li S."/>
        </authorList>
    </citation>
    <scope>NUCLEOTIDE SEQUENCE [LARGE SCALE GENOMIC DNA]</scope>
    <source>
        <strain evidence="3">cv. 9930</strain>
    </source>
</reference>
<feature type="compositionally biased region" description="Polar residues" evidence="1">
    <location>
        <begin position="84"/>
        <end position="93"/>
    </location>
</feature>
<name>A0A0A0LRI0_CUCSA</name>
<reference evidence="2 3" key="3">
    <citation type="journal article" date="2010" name="BMC Genomics">
        <title>Transcriptome sequencing and comparative analysis of cucumber flowers with different sex types.</title>
        <authorList>
            <person name="Guo S."/>
            <person name="Zheng Y."/>
            <person name="Joung J.G."/>
            <person name="Liu S."/>
            <person name="Zhang Z."/>
            <person name="Crasta O.R."/>
            <person name="Sobral B.W."/>
            <person name="Xu Y."/>
            <person name="Huang S."/>
            <person name="Fei Z."/>
        </authorList>
    </citation>
    <scope>NUCLEOTIDE SEQUENCE [LARGE SCALE GENOMIC DNA]</scope>
    <source>
        <strain evidence="3">cv. 9930</strain>
    </source>
</reference>
<dbReference type="Gramene" id="KGN64495">
    <property type="protein sequence ID" value="KGN64495"/>
    <property type="gene ID" value="Csa_1G059740"/>
</dbReference>
<reference evidence="2 3" key="4">
    <citation type="journal article" date="2011" name="BMC Genomics">
        <title>RNA-Seq improves annotation of protein-coding genes in the cucumber genome.</title>
        <authorList>
            <person name="Li Z."/>
            <person name="Zhang Z."/>
            <person name="Yan P."/>
            <person name="Huang S."/>
            <person name="Fei Z."/>
            <person name="Lin K."/>
        </authorList>
    </citation>
    <scope>NUCLEOTIDE SEQUENCE [LARGE SCALE GENOMIC DNA]</scope>
    <source>
        <strain evidence="3">cv. 9930</strain>
    </source>
</reference>
<organism evidence="2 3">
    <name type="scientific">Cucumis sativus</name>
    <name type="common">Cucumber</name>
    <dbReference type="NCBI Taxonomy" id="3659"/>
    <lineage>
        <taxon>Eukaryota</taxon>
        <taxon>Viridiplantae</taxon>
        <taxon>Streptophyta</taxon>
        <taxon>Embryophyta</taxon>
        <taxon>Tracheophyta</taxon>
        <taxon>Spermatophyta</taxon>
        <taxon>Magnoliopsida</taxon>
        <taxon>eudicotyledons</taxon>
        <taxon>Gunneridae</taxon>
        <taxon>Pentapetalae</taxon>
        <taxon>rosids</taxon>
        <taxon>fabids</taxon>
        <taxon>Cucurbitales</taxon>
        <taxon>Cucurbitaceae</taxon>
        <taxon>Benincaseae</taxon>
        <taxon>Cucumis</taxon>
    </lineage>
</organism>
<dbReference type="Proteomes" id="UP000029981">
    <property type="component" value="Chromosome 1"/>
</dbReference>
<accession>A0A0A0LRI0</accession>
<protein>
    <submittedName>
        <fullName evidence="2">Uncharacterized protein</fullName>
    </submittedName>
</protein>
<feature type="region of interest" description="Disordered" evidence="1">
    <location>
        <begin position="84"/>
        <end position="122"/>
    </location>
</feature>
<sequence>MEGWGSKSVSVDVLIVKLEETVKKLKSVSGKTADLVISGSLLAWFFSACNQLEAWTNELLSTLNKLSLPNPTLSLFNGELISKNNLNSISKPPTSKDTEARGKKRSTSLDDTTQEEPKTKRS</sequence>
<dbReference type="AlphaFoldDB" id="A0A0A0LRI0"/>
<gene>
    <name evidence="2" type="ORF">Csa_1G059740</name>
</gene>